<feature type="transmembrane region" description="Helical" evidence="1">
    <location>
        <begin position="26"/>
        <end position="51"/>
    </location>
</feature>
<feature type="transmembrane region" description="Helical" evidence="1">
    <location>
        <begin position="63"/>
        <end position="80"/>
    </location>
</feature>
<evidence type="ECO:0000256" key="1">
    <source>
        <dbReference type="SAM" id="Phobius"/>
    </source>
</evidence>
<dbReference type="RefSeq" id="WP_062675458.1">
    <property type="nucleotide sequence ID" value="NZ_JAVIXS010000005.1"/>
</dbReference>
<gene>
    <name evidence="2" type="ORF">REB14_08535</name>
</gene>
<name>A0ABU1E3L4_9FLAO</name>
<keyword evidence="3" id="KW-1185">Reference proteome</keyword>
<evidence type="ECO:0000313" key="2">
    <source>
        <dbReference type="EMBL" id="MDR4952216.1"/>
    </source>
</evidence>
<reference evidence="2 3" key="1">
    <citation type="submission" date="2023-08" db="EMBL/GenBank/DDBJ databases">
        <authorList>
            <person name="Maltman C."/>
        </authorList>
    </citation>
    <scope>NUCLEOTIDE SEQUENCE [LARGE SCALE GENOMIC DNA]</scope>
    <source>
        <strain evidence="2 3">ES2</strain>
    </source>
</reference>
<sequence length="153" mass="17950">MKAYYYLLFRIYRYYKDKQNENEFEALFSATAVSTTLISINVITLIGLVGFFYNIQLIPSTKYIVLGILLTGILNHLLFVRAQKFLNYNFQKDKKGGVLIIAYIIISASFTFIVGNYNRKKIFEERKKNYPADQTGRPQSLQSEIENWFKEKK</sequence>
<keyword evidence="1" id="KW-0812">Transmembrane</keyword>
<evidence type="ECO:0000313" key="3">
    <source>
        <dbReference type="Proteomes" id="UP001260959"/>
    </source>
</evidence>
<feature type="transmembrane region" description="Helical" evidence="1">
    <location>
        <begin position="100"/>
        <end position="118"/>
    </location>
</feature>
<accession>A0ABU1E3L4</accession>
<dbReference type="Proteomes" id="UP001260959">
    <property type="component" value="Unassembled WGS sequence"/>
</dbReference>
<protein>
    <submittedName>
        <fullName evidence="2">Uncharacterized protein</fullName>
    </submittedName>
</protein>
<organism evidence="2 3">
    <name type="scientific">Chryseobacterium metallicongregator</name>
    <dbReference type="NCBI Taxonomy" id="3073042"/>
    <lineage>
        <taxon>Bacteria</taxon>
        <taxon>Pseudomonadati</taxon>
        <taxon>Bacteroidota</taxon>
        <taxon>Flavobacteriia</taxon>
        <taxon>Flavobacteriales</taxon>
        <taxon>Weeksellaceae</taxon>
        <taxon>Chryseobacterium group</taxon>
        <taxon>Chryseobacterium</taxon>
    </lineage>
</organism>
<dbReference type="EMBL" id="JAVIXS010000005">
    <property type="protein sequence ID" value="MDR4952216.1"/>
    <property type="molecule type" value="Genomic_DNA"/>
</dbReference>
<keyword evidence="1" id="KW-1133">Transmembrane helix</keyword>
<proteinExistence type="predicted"/>
<keyword evidence="1" id="KW-0472">Membrane</keyword>
<comment type="caution">
    <text evidence="2">The sequence shown here is derived from an EMBL/GenBank/DDBJ whole genome shotgun (WGS) entry which is preliminary data.</text>
</comment>